<dbReference type="Pfam" id="PF11738">
    <property type="entry name" value="DUF3298"/>
    <property type="match status" value="1"/>
</dbReference>
<dbReference type="InterPro" id="IPR037126">
    <property type="entry name" value="PdaC/RsiV-like_sf"/>
</dbReference>
<sequence length="281" mass="31151">MKKRIWVGVLIVSSGMILSACDKKKSDTDSSSAAQQKTEIQGSAPASSPAPTATPPLTAKVEKAHYTLAACQGDQCPKVDIHRLETNNPWVNQFLDHQILKFSQGFSEKPSDRTSLQQNIDAFVKVSNEDAQDGGMGVPYTMSINAEDIGQRGTNLAQFKVSGDYYTGGAHGSAVNSYFVLDLAQHKQLRLDDLVIKGQKQKLYAVVYAEFTRWVKASDPTANLKEYESMWKFKLTHNFALDKNGLTFYYGQYEIGPYVVGMPEFTIPYAKLSGILKPEYL</sequence>
<dbReference type="Gene3D" id="3.30.565.40">
    <property type="entry name" value="Fervidobacterium nodosum Rt17-B1 like"/>
    <property type="match status" value="1"/>
</dbReference>
<evidence type="ECO:0000313" key="3">
    <source>
        <dbReference type="EMBL" id="AXI03737.1"/>
    </source>
</evidence>
<dbReference type="EMBL" id="CP031222">
    <property type="protein sequence ID" value="AXI03737.1"/>
    <property type="molecule type" value="Genomic_DNA"/>
</dbReference>
<dbReference type="Proteomes" id="UP000253940">
    <property type="component" value="Chromosome"/>
</dbReference>
<feature type="domain" description="DUF3298" evidence="2">
    <location>
        <begin position="192"/>
        <end position="269"/>
    </location>
</feature>
<name>A0A345P8X8_9GAMM</name>
<evidence type="ECO:0000259" key="2">
    <source>
        <dbReference type="Pfam" id="PF11738"/>
    </source>
</evidence>
<dbReference type="KEGG" id="mbah:HYN46_13380"/>
<gene>
    <name evidence="3" type="ORF">HYN46_13380</name>
</gene>
<organism evidence="3 4">
    <name type="scientific">Aquirhabdus parva</name>
    <dbReference type="NCBI Taxonomy" id="2283318"/>
    <lineage>
        <taxon>Bacteria</taxon>
        <taxon>Pseudomonadati</taxon>
        <taxon>Pseudomonadota</taxon>
        <taxon>Gammaproteobacteria</taxon>
        <taxon>Moraxellales</taxon>
        <taxon>Moraxellaceae</taxon>
        <taxon>Aquirhabdus</taxon>
    </lineage>
</organism>
<dbReference type="InterPro" id="IPR021729">
    <property type="entry name" value="DUF3298"/>
</dbReference>
<dbReference type="AlphaFoldDB" id="A0A345P8X8"/>
<evidence type="ECO:0000313" key="4">
    <source>
        <dbReference type="Proteomes" id="UP000253940"/>
    </source>
</evidence>
<feature type="region of interest" description="Disordered" evidence="1">
    <location>
        <begin position="23"/>
        <end position="56"/>
    </location>
</feature>
<protein>
    <submittedName>
        <fullName evidence="3">DUF3298 domain-containing protein</fullName>
    </submittedName>
</protein>
<reference evidence="3 4" key="1">
    <citation type="submission" date="2018-07" db="EMBL/GenBank/DDBJ databases">
        <title>Genome sequencing of Moraxellaceae gen. HYN0046.</title>
        <authorList>
            <person name="Kim M."/>
            <person name="Yi H."/>
        </authorList>
    </citation>
    <scope>NUCLEOTIDE SEQUENCE [LARGE SCALE GENOMIC DNA]</scope>
    <source>
        <strain evidence="3 4">HYN0046</strain>
    </source>
</reference>
<evidence type="ECO:0000256" key="1">
    <source>
        <dbReference type="SAM" id="MobiDB-lite"/>
    </source>
</evidence>
<proteinExistence type="predicted"/>
<keyword evidence="4" id="KW-1185">Reference proteome</keyword>
<feature type="compositionally biased region" description="Low complexity" evidence="1">
    <location>
        <begin position="43"/>
        <end position="56"/>
    </location>
</feature>
<dbReference type="Gene3D" id="3.90.640.20">
    <property type="entry name" value="Heat-shock cognate protein, ATPase"/>
    <property type="match status" value="1"/>
</dbReference>
<dbReference type="OrthoDB" id="8610451at2"/>
<dbReference type="RefSeq" id="WP_114899845.1">
    <property type="nucleotide sequence ID" value="NZ_CP031222.1"/>
</dbReference>
<dbReference type="PROSITE" id="PS51257">
    <property type="entry name" value="PROKAR_LIPOPROTEIN"/>
    <property type="match status" value="1"/>
</dbReference>
<accession>A0A345P8X8</accession>